<dbReference type="Proteomes" id="UP000236654">
    <property type="component" value="Unassembled WGS sequence"/>
</dbReference>
<feature type="site" description="Important for substrate specificity" evidence="4">
    <location>
        <position position="78"/>
    </location>
</feature>
<dbReference type="Pfam" id="PF02545">
    <property type="entry name" value="Maf"/>
    <property type="match status" value="1"/>
</dbReference>
<keyword evidence="3 4" id="KW-0546">Nucleotide metabolism</keyword>
<evidence type="ECO:0000313" key="6">
    <source>
        <dbReference type="Proteomes" id="UP000236654"/>
    </source>
</evidence>
<comment type="function">
    <text evidence="4">Nucleoside triphosphate pyrophosphatase that hydrolyzes dTTP and UTP. May have a dual role in cell division arrest and in preventing the incorporation of modified nucleotides into cellular nucleic acids.</text>
</comment>
<dbReference type="NCBIfam" id="TIGR00172">
    <property type="entry name" value="maf"/>
    <property type="match status" value="1"/>
</dbReference>
<comment type="subcellular location">
    <subcellularLocation>
        <location evidence="4">Cytoplasm</location>
    </subcellularLocation>
</comment>
<comment type="cofactor">
    <cofactor evidence="1 4">
        <name>a divalent metal cation</name>
        <dbReference type="ChEBI" id="CHEBI:60240"/>
    </cofactor>
</comment>
<feature type="active site" description="Proton acceptor" evidence="4">
    <location>
        <position position="77"/>
    </location>
</feature>
<evidence type="ECO:0000256" key="1">
    <source>
        <dbReference type="ARBA" id="ARBA00001968"/>
    </source>
</evidence>
<dbReference type="GO" id="GO:0005737">
    <property type="term" value="C:cytoplasm"/>
    <property type="evidence" value="ECO:0007669"/>
    <property type="project" value="UniProtKB-SubCell"/>
</dbReference>
<dbReference type="GO" id="GO:0009117">
    <property type="term" value="P:nucleotide metabolic process"/>
    <property type="evidence" value="ECO:0007669"/>
    <property type="project" value="UniProtKB-KW"/>
</dbReference>
<gene>
    <name evidence="5" type="primary">maf</name>
    <name evidence="5" type="ORF">CW751_07160</name>
</gene>
<evidence type="ECO:0000256" key="4">
    <source>
        <dbReference type="HAMAP-Rule" id="MF_00528"/>
    </source>
</evidence>
<feature type="site" description="Important for substrate specificity" evidence="4">
    <location>
        <position position="160"/>
    </location>
</feature>
<dbReference type="Gene3D" id="3.90.950.10">
    <property type="match status" value="1"/>
</dbReference>
<dbReference type="GO" id="GO:0036221">
    <property type="term" value="F:UTP diphosphatase activity"/>
    <property type="evidence" value="ECO:0007669"/>
    <property type="project" value="RHEA"/>
</dbReference>
<dbReference type="HAMAP" id="MF_00528">
    <property type="entry name" value="Maf"/>
    <property type="match status" value="1"/>
</dbReference>
<dbReference type="SUPFAM" id="SSF52972">
    <property type="entry name" value="ITPase-like"/>
    <property type="match status" value="1"/>
</dbReference>
<keyword evidence="6" id="KW-1185">Reference proteome</keyword>
<dbReference type="PANTHER" id="PTHR43213:SF5">
    <property type="entry name" value="BIFUNCTIONAL DTTP_UTP PYROPHOSPHATASE_METHYLTRANSFERASE PROTEIN-RELATED"/>
    <property type="match status" value="1"/>
</dbReference>
<dbReference type="InterPro" id="IPR029001">
    <property type="entry name" value="ITPase-like_fam"/>
</dbReference>
<comment type="catalytic activity">
    <reaction evidence="4">
        <text>UTP + H2O = UMP + diphosphate + H(+)</text>
        <dbReference type="Rhea" id="RHEA:29395"/>
        <dbReference type="ChEBI" id="CHEBI:15377"/>
        <dbReference type="ChEBI" id="CHEBI:15378"/>
        <dbReference type="ChEBI" id="CHEBI:33019"/>
        <dbReference type="ChEBI" id="CHEBI:46398"/>
        <dbReference type="ChEBI" id="CHEBI:57865"/>
        <dbReference type="EC" id="3.6.1.9"/>
    </reaction>
</comment>
<dbReference type="PIRSF" id="PIRSF006305">
    <property type="entry name" value="Maf"/>
    <property type="match status" value="1"/>
</dbReference>
<dbReference type="EMBL" id="PJNI01000007">
    <property type="protein sequence ID" value="PKR81050.1"/>
    <property type="molecule type" value="Genomic_DNA"/>
</dbReference>
<evidence type="ECO:0000256" key="2">
    <source>
        <dbReference type="ARBA" id="ARBA00022801"/>
    </source>
</evidence>
<dbReference type="PANTHER" id="PTHR43213">
    <property type="entry name" value="BIFUNCTIONAL DTTP/UTP PYROPHOSPHATASE/METHYLTRANSFERASE PROTEIN-RELATED"/>
    <property type="match status" value="1"/>
</dbReference>
<proteinExistence type="inferred from homology"/>
<comment type="catalytic activity">
    <reaction evidence="4">
        <text>dTTP + H2O = dTMP + diphosphate + H(+)</text>
        <dbReference type="Rhea" id="RHEA:28534"/>
        <dbReference type="ChEBI" id="CHEBI:15377"/>
        <dbReference type="ChEBI" id="CHEBI:15378"/>
        <dbReference type="ChEBI" id="CHEBI:33019"/>
        <dbReference type="ChEBI" id="CHEBI:37568"/>
        <dbReference type="ChEBI" id="CHEBI:63528"/>
        <dbReference type="EC" id="3.6.1.9"/>
    </reaction>
</comment>
<dbReference type="OrthoDB" id="9807767at2"/>
<organism evidence="5 6">
    <name type="scientific">Brumimicrobium salinarum</name>
    <dbReference type="NCBI Taxonomy" id="2058658"/>
    <lineage>
        <taxon>Bacteria</taxon>
        <taxon>Pseudomonadati</taxon>
        <taxon>Bacteroidota</taxon>
        <taxon>Flavobacteriia</taxon>
        <taxon>Flavobacteriales</taxon>
        <taxon>Crocinitomicaceae</taxon>
        <taxon>Brumimicrobium</taxon>
    </lineage>
</organism>
<evidence type="ECO:0000256" key="3">
    <source>
        <dbReference type="ARBA" id="ARBA00023080"/>
    </source>
</evidence>
<keyword evidence="2 4" id="KW-0378">Hydrolase</keyword>
<dbReference type="GO" id="GO:0036218">
    <property type="term" value="F:dTTP diphosphatase activity"/>
    <property type="evidence" value="ECO:0007669"/>
    <property type="project" value="RHEA"/>
</dbReference>
<dbReference type="InterPro" id="IPR003697">
    <property type="entry name" value="Maf-like"/>
</dbReference>
<protein>
    <recommendedName>
        <fullName evidence="4">dTTP/UTP pyrophosphatase</fullName>
        <shortName evidence="4">dTTPase/UTPase</shortName>
        <ecNumber evidence="4">3.6.1.9</ecNumber>
    </recommendedName>
    <alternativeName>
        <fullName evidence="4">Nucleoside triphosphate pyrophosphatase</fullName>
    </alternativeName>
    <alternativeName>
        <fullName evidence="4">Nucleotide pyrophosphatase</fullName>
        <shortName evidence="4">Nucleotide PPase</shortName>
    </alternativeName>
</protein>
<dbReference type="CDD" id="cd00555">
    <property type="entry name" value="Maf"/>
    <property type="match status" value="1"/>
</dbReference>
<comment type="caution">
    <text evidence="5">The sequence shown here is derived from an EMBL/GenBank/DDBJ whole genome shotgun (WGS) entry which is preliminary data.</text>
</comment>
<comment type="caution">
    <text evidence="4">Lacks conserved residue(s) required for the propagation of feature annotation.</text>
</comment>
<reference evidence="5 6" key="1">
    <citation type="submission" date="2017-12" db="EMBL/GenBank/DDBJ databases">
        <title>The draft genome sequence of Brumimicrobium saltpan LHR20.</title>
        <authorList>
            <person name="Do Z.-J."/>
            <person name="Luo H.-R."/>
        </authorList>
    </citation>
    <scope>NUCLEOTIDE SEQUENCE [LARGE SCALE GENOMIC DNA]</scope>
    <source>
        <strain evidence="5 6">LHR20</strain>
    </source>
</reference>
<keyword evidence="4" id="KW-0963">Cytoplasm</keyword>
<accession>A0A2I0R3S6</accession>
<sequence length="196" mass="22545">MTFWFYVFKKIILGSSSPRRKQLIEDLGVQCEIRKKEVEEVYPETLPIEEVPVFLSQLKAEPLKSNIGMDEVLLTSDTVVIHEGHILEKPKNEHEAKAMLKELSNSVNEVITGVCLQSQNHQSSFSVKTKVFFNRLTEAEIDYYIKKYQPYDKAGAYGIQEWIGMIGVTKIEGCFYNVMGLPMQKLWEVLNNEFSS</sequence>
<comment type="similarity">
    <text evidence="4">Belongs to the Maf family. YhdE subfamily.</text>
</comment>
<evidence type="ECO:0000313" key="5">
    <source>
        <dbReference type="EMBL" id="PKR81050.1"/>
    </source>
</evidence>
<dbReference type="EC" id="3.6.1.9" evidence="4"/>
<feature type="site" description="Important for substrate specificity" evidence="4">
    <location>
        <position position="19"/>
    </location>
</feature>
<name>A0A2I0R3S6_9FLAO</name>
<dbReference type="AlphaFoldDB" id="A0A2I0R3S6"/>